<organism evidence="12 13">
    <name type="scientific">Microthlaspi erraticum</name>
    <dbReference type="NCBI Taxonomy" id="1685480"/>
    <lineage>
        <taxon>Eukaryota</taxon>
        <taxon>Viridiplantae</taxon>
        <taxon>Streptophyta</taxon>
        <taxon>Embryophyta</taxon>
        <taxon>Tracheophyta</taxon>
        <taxon>Spermatophyta</taxon>
        <taxon>Magnoliopsida</taxon>
        <taxon>eudicotyledons</taxon>
        <taxon>Gunneridae</taxon>
        <taxon>Pentapetalae</taxon>
        <taxon>rosids</taxon>
        <taxon>malvids</taxon>
        <taxon>Brassicales</taxon>
        <taxon>Brassicaceae</taxon>
        <taxon>Coluteocarpeae</taxon>
        <taxon>Microthlaspi</taxon>
    </lineage>
</organism>
<evidence type="ECO:0000256" key="6">
    <source>
        <dbReference type="ARBA" id="ARBA00023010"/>
    </source>
</evidence>
<comment type="caution">
    <text evidence="12">The sequence shown here is derived from an EMBL/GenBank/DDBJ whole genome shotgun (WGS) entry which is preliminary data.</text>
</comment>
<evidence type="ECO:0000256" key="9">
    <source>
        <dbReference type="ARBA" id="ARBA00026227"/>
    </source>
</evidence>
<accession>A0A6D2J1Y1</accession>
<dbReference type="OrthoDB" id="1112918at2759"/>
<dbReference type="GO" id="GO:0016973">
    <property type="term" value="P:poly(A)+ mRNA export from nucleus"/>
    <property type="evidence" value="ECO:0007669"/>
    <property type="project" value="InterPro"/>
</dbReference>
<protein>
    <recommendedName>
        <fullName evidence="9">mRNA export factor GLE1</fullName>
    </recommendedName>
    <alternativeName>
        <fullName evidence="10">Nucleoporin GLE1</fullName>
    </alternativeName>
</protein>
<comment type="similarity">
    <text evidence="2">Belongs to the GLE1 family.</text>
</comment>
<evidence type="ECO:0000256" key="1">
    <source>
        <dbReference type="ARBA" id="ARBA00004567"/>
    </source>
</evidence>
<dbReference type="Pfam" id="PF07817">
    <property type="entry name" value="GLE1"/>
    <property type="match status" value="1"/>
</dbReference>
<dbReference type="GO" id="GO:0005737">
    <property type="term" value="C:cytoplasm"/>
    <property type="evidence" value="ECO:0007669"/>
    <property type="project" value="TreeGrafter"/>
</dbReference>
<evidence type="ECO:0000256" key="7">
    <source>
        <dbReference type="ARBA" id="ARBA00023132"/>
    </source>
</evidence>
<dbReference type="Proteomes" id="UP000467841">
    <property type="component" value="Unassembled WGS sequence"/>
</dbReference>
<evidence type="ECO:0000313" key="13">
    <source>
        <dbReference type="Proteomes" id="UP000467841"/>
    </source>
</evidence>
<keyword evidence="11" id="KW-0175">Coiled coil</keyword>
<dbReference type="InterPro" id="IPR012476">
    <property type="entry name" value="GLE1"/>
</dbReference>
<evidence type="ECO:0000256" key="10">
    <source>
        <dbReference type="ARBA" id="ARBA00029983"/>
    </source>
</evidence>
<gene>
    <name evidence="12" type="ORF">MERR_LOCUS21069</name>
</gene>
<proteinExistence type="inferred from homology"/>
<dbReference type="GO" id="GO:0015031">
    <property type="term" value="P:protein transport"/>
    <property type="evidence" value="ECO:0007669"/>
    <property type="project" value="UniProtKB-KW"/>
</dbReference>
<evidence type="ECO:0000256" key="4">
    <source>
        <dbReference type="ARBA" id="ARBA00022816"/>
    </source>
</evidence>
<evidence type="ECO:0000313" key="12">
    <source>
        <dbReference type="EMBL" id="CAA7033834.1"/>
    </source>
</evidence>
<dbReference type="GO" id="GO:0031369">
    <property type="term" value="F:translation initiation factor binding"/>
    <property type="evidence" value="ECO:0007669"/>
    <property type="project" value="TreeGrafter"/>
</dbReference>
<dbReference type="GO" id="GO:0044614">
    <property type="term" value="C:nuclear pore cytoplasmic filaments"/>
    <property type="evidence" value="ECO:0007669"/>
    <property type="project" value="TreeGrafter"/>
</dbReference>
<dbReference type="InterPro" id="IPR038506">
    <property type="entry name" value="GLE1-like_sf"/>
</dbReference>
<reference evidence="12" key="1">
    <citation type="submission" date="2020-01" db="EMBL/GenBank/DDBJ databases">
        <authorList>
            <person name="Mishra B."/>
        </authorList>
    </citation>
    <scope>NUCLEOTIDE SEQUENCE [LARGE SCALE GENOMIC DNA]</scope>
</reference>
<dbReference type="GO" id="GO:0000822">
    <property type="term" value="F:inositol hexakisphosphate binding"/>
    <property type="evidence" value="ECO:0007669"/>
    <property type="project" value="TreeGrafter"/>
</dbReference>
<sequence>MRIVSEDGSPKSVDRVISFDWNLDSLVSEIESIVKNLHVFKRFPREFDMPLSQDEEDEDDFQIGKLFAYDDDKYEVINDNKTLIEKEISNQVSALETKILQETETFRSAISKVEEYREARKQVERRLDRQYKRKVAESLETHLAFQERARQENSLPQETIRAEEEACSDLRLEKLRLKKLRELEATNQWLKSLSNKDFSSFEKRIARVVRQIRGTKDNVIAKASEIIRIFEDPLCPLSISIEAFAKKMVSASRNPFASSYIIVDVTSKFPQAMDILLAEFHKACVYTVPRNDDDDTATNSSDYYERLDSVMRLYGALVQTDVCENIHGIEHGWAWLARFLDKTKVYNLATATAFNAFLQTAGFGLHQKYKSQFLKAANVVREHLLAMFMAERDDLADLQMIITNITAYLDYQMYLNEPQGRTMETHLLSKEFNAQVDQQNNNHEMTLPTPSRLRSLL</sequence>
<evidence type="ECO:0000256" key="8">
    <source>
        <dbReference type="ARBA" id="ARBA00023242"/>
    </source>
</evidence>
<keyword evidence="3" id="KW-0813">Transport</keyword>
<comment type="subcellular location">
    <subcellularLocation>
        <location evidence="1">Nucleus</location>
        <location evidence="1">Nuclear pore complex</location>
    </subcellularLocation>
</comment>
<keyword evidence="8" id="KW-0539">Nucleus</keyword>
<keyword evidence="7" id="KW-0906">Nuclear pore complex</keyword>
<dbReference type="Gene3D" id="1.25.40.510">
    <property type="entry name" value="GLE1-like"/>
    <property type="match status" value="1"/>
</dbReference>
<dbReference type="PANTHER" id="PTHR12960:SF0">
    <property type="entry name" value="MRNA EXPORT FACTOR GLE1"/>
    <property type="match status" value="1"/>
</dbReference>
<dbReference type="GO" id="GO:0005543">
    <property type="term" value="F:phospholipid binding"/>
    <property type="evidence" value="ECO:0007669"/>
    <property type="project" value="TreeGrafter"/>
</dbReference>
<name>A0A6D2J1Y1_9BRAS</name>
<keyword evidence="4" id="KW-0509">mRNA transport</keyword>
<evidence type="ECO:0000256" key="5">
    <source>
        <dbReference type="ARBA" id="ARBA00022927"/>
    </source>
</evidence>
<evidence type="ECO:0000256" key="3">
    <source>
        <dbReference type="ARBA" id="ARBA00022448"/>
    </source>
</evidence>
<keyword evidence="13" id="KW-1185">Reference proteome</keyword>
<dbReference type="EMBL" id="CACVBM020001139">
    <property type="protein sequence ID" value="CAA7033834.1"/>
    <property type="molecule type" value="Genomic_DNA"/>
</dbReference>
<evidence type="ECO:0000256" key="2">
    <source>
        <dbReference type="ARBA" id="ARBA00011056"/>
    </source>
</evidence>
<evidence type="ECO:0000256" key="11">
    <source>
        <dbReference type="SAM" id="Coils"/>
    </source>
</evidence>
<keyword evidence="5" id="KW-0653">Protein transport</keyword>
<feature type="coiled-coil region" evidence="11">
    <location>
        <begin position="106"/>
        <end position="133"/>
    </location>
</feature>
<dbReference type="AlphaFoldDB" id="A0A6D2J1Y1"/>
<dbReference type="PANTHER" id="PTHR12960">
    <property type="entry name" value="GLE-1-RELATED"/>
    <property type="match status" value="1"/>
</dbReference>
<keyword evidence="6" id="KW-0811">Translocation</keyword>